<keyword evidence="1" id="KW-0175">Coiled coil</keyword>
<reference evidence="3 4" key="1">
    <citation type="submission" date="2019-07" db="EMBL/GenBank/DDBJ databases">
        <title>Genome assembly of two rare yeast pathogens: Diutina rugosa and Trichomonascus ciferrii.</title>
        <authorList>
            <person name="Mixao V."/>
            <person name="Saus E."/>
            <person name="Hansen A."/>
            <person name="Lass-Flor C."/>
            <person name="Gabaldon T."/>
        </authorList>
    </citation>
    <scope>NUCLEOTIDE SEQUENCE [LARGE SCALE GENOMIC DNA]</scope>
    <source>
        <strain evidence="3 4">CBS 613</strain>
    </source>
</reference>
<evidence type="ECO:0000313" key="3">
    <source>
        <dbReference type="EMBL" id="KAA8903529.1"/>
    </source>
</evidence>
<accession>A0A642UQM0</accession>
<feature type="compositionally biased region" description="Low complexity" evidence="2">
    <location>
        <begin position="113"/>
        <end position="128"/>
    </location>
</feature>
<dbReference type="RefSeq" id="XP_034012831.1">
    <property type="nucleotide sequence ID" value="XM_034155064.1"/>
</dbReference>
<feature type="coiled-coil region" evidence="1">
    <location>
        <begin position="865"/>
        <end position="922"/>
    </location>
</feature>
<dbReference type="OMA" id="DANICAP"/>
<evidence type="ECO:0000256" key="1">
    <source>
        <dbReference type="SAM" id="Coils"/>
    </source>
</evidence>
<keyword evidence="4" id="KW-1185">Reference proteome</keyword>
<feature type="compositionally biased region" description="Polar residues" evidence="2">
    <location>
        <begin position="176"/>
        <end position="185"/>
    </location>
</feature>
<proteinExistence type="predicted"/>
<dbReference type="InterPro" id="IPR032675">
    <property type="entry name" value="LRR_dom_sf"/>
</dbReference>
<dbReference type="VEuPathDB" id="FungiDB:DIURU_002415"/>
<name>A0A642UQM0_DIURU</name>
<evidence type="ECO:0000256" key="2">
    <source>
        <dbReference type="SAM" id="MobiDB-lite"/>
    </source>
</evidence>
<evidence type="ECO:0000313" key="4">
    <source>
        <dbReference type="Proteomes" id="UP000449547"/>
    </source>
</evidence>
<dbReference type="GeneID" id="54781066"/>
<dbReference type="AlphaFoldDB" id="A0A642UQM0"/>
<dbReference type="SUPFAM" id="SSF52047">
    <property type="entry name" value="RNI-like"/>
    <property type="match status" value="1"/>
</dbReference>
<organism evidence="3 4">
    <name type="scientific">Diutina rugosa</name>
    <name type="common">Yeast</name>
    <name type="synonym">Candida rugosa</name>
    <dbReference type="NCBI Taxonomy" id="5481"/>
    <lineage>
        <taxon>Eukaryota</taxon>
        <taxon>Fungi</taxon>
        <taxon>Dikarya</taxon>
        <taxon>Ascomycota</taxon>
        <taxon>Saccharomycotina</taxon>
        <taxon>Pichiomycetes</taxon>
        <taxon>Debaryomycetaceae</taxon>
        <taxon>Diutina</taxon>
    </lineage>
</organism>
<comment type="caution">
    <text evidence="3">The sequence shown here is derived from an EMBL/GenBank/DDBJ whole genome shotgun (WGS) entry which is preliminary data.</text>
</comment>
<dbReference type="EMBL" id="SWFT01000067">
    <property type="protein sequence ID" value="KAA8903529.1"/>
    <property type="molecule type" value="Genomic_DNA"/>
</dbReference>
<feature type="compositionally biased region" description="Basic and acidic residues" evidence="2">
    <location>
        <begin position="53"/>
        <end position="63"/>
    </location>
</feature>
<dbReference type="OrthoDB" id="8436363at2759"/>
<feature type="compositionally biased region" description="Polar residues" evidence="2">
    <location>
        <begin position="278"/>
        <end position="298"/>
    </location>
</feature>
<feature type="region of interest" description="Disordered" evidence="2">
    <location>
        <begin position="253"/>
        <end position="298"/>
    </location>
</feature>
<sequence length="1165" mass="130368">MASPNDIDDAIKDIVDKNYGVNAADIDFFLRDNFMDSSSPKTGAVVEPAPPVTEEHVSRKDASTKPSPRPPKLESFPTMKSEPPKPDPTPSAAELRRESVSSQPEQSYKKRGSVSSVSSQGSASSTGGFFNKLKGKLHRSLSLSEANKLQGNPHNSRPEENTPPPPVTQEPPGFNRQFNFDNSRVQPPPPRRSSLSAAPSGNQFDEYVRMFSEHTIRKEASKVREWSRDEIPEHPETSPLPSVLVNGGAKSPVNVDALRQDGQGQSKFTSLLRRRTITSEQQNESPRSSKSSLDSQSVNAGESKQFCKPLLRVAFASNTFLIDPPQQIPSRNPRVGNVTVENGCLNVRPLTDEEKKQVELSLMGKGGGIVVGGTGALGTIDKDDDPVEDISSSITPSLSNDPDEPAIDSHMKNVAIDKPLVKPRSDYYSAPVKKMALDLMYTRCCHLREILPIPAILKQIPKGSMSPIPLLQIRNPSPSMIEIQTFADFIRIAPIVCLSLDGVQFSVEQFKIILSAISSKSQLEKLSLRNTPLDHDGWELLCWFMSRNVKLSKLDITQCPSLHVNVLKKKKKSSKQVEEINRMVCNMENRSDMNWELFVASLLARGGIEELILTGCCINDLDLFEKLIARVVSIKTSRLGLAFNQLDHRHMKVLLDWVLSSKARGLDLGYNDFSSQDMVEMVIRKLRTTESEKRIPQASLAFLSLNSTNMRFCDEVKEMFDIFLTRLPNLKYLDLSNNQRFFGTLSEGINAVPEAECVNYVLERLPLFPQLVRCHLERNNFSRDSMLEIAKTLPFCRRLSYISLEGNSIDLTCATALVQAVKNSSSIIYLECDYSNFPLLYKERVGLYTMRNMEQLLQRTLGSDNSDARANANSLTQQLNKLLSKKAEQKLDINDAEVREFIARAMKVKQELRSSIQQLLNMQLKQELDLEGKETLIRFIFLDSALSTGLQLIDPVILQNPDAKVAHQQVLELIQRTGAEGQDRIGKGFETEKVIPMEEVSSIQESLTPAVSRSASRTNIQSLEKEEGSFMKLGQLSKYHMPVSTNRLEGVSGDEIRKNLSSVDLDDLDAIIGYMSKLKAQGITLKDLYNSAEGHECGPELEYTHEKLLELEKRMLNLACKDRNEIPVPADDRYPKYQPSKEEYGEVINEAYNSLVKSFTHESVD</sequence>
<feature type="compositionally biased region" description="Polar residues" evidence="2">
    <location>
        <begin position="141"/>
        <end position="155"/>
    </location>
</feature>
<protein>
    <submittedName>
        <fullName evidence="3">Uncharacterized protein</fullName>
    </submittedName>
</protein>
<feature type="region of interest" description="Disordered" evidence="2">
    <location>
        <begin position="33"/>
        <end position="202"/>
    </location>
</feature>
<dbReference type="Gene3D" id="3.80.10.10">
    <property type="entry name" value="Ribonuclease Inhibitor"/>
    <property type="match status" value="1"/>
</dbReference>
<dbReference type="Proteomes" id="UP000449547">
    <property type="component" value="Unassembled WGS sequence"/>
</dbReference>
<feature type="region of interest" description="Disordered" evidence="2">
    <location>
        <begin position="229"/>
        <end position="248"/>
    </location>
</feature>
<gene>
    <name evidence="3" type="ORF">DIURU_002415</name>
</gene>